<dbReference type="Gene3D" id="3.40.50.1010">
    <property type="entry name" value="5'-nuclease"/>
    <property type="match status" value="1"/>
</dbReference>
<keyword evidence="1" id="KW-0540">Nuclease</keyword>
<protein>
    <recommendedName>
        <fullName evidence="3">5'-3' exonuclease domain-containing protein</fullName>
    </recommendedName>
</protein>
<evidence type="ECO:0000256" key="1">
    <source>
        <dbReference type="ARBA" id="ARBA00022722"/>
    </source>
</evidence>
<dbReference type="PANTHER" id="PTHR42646:SF2">
    <property type="entry name" value="5'-3' EXONUCLEASE FAMILY PROTEIN"/>
    <property type="match status" value="1"/>
</dbReference>
<evidence type="ECO:0000313" key="4">
    <source>
        <dbReference type="EMBL" id="QHS85301.1"/>
    </source>
</evidence>
<keyword evidence="2" id="KW-0378">Hydrolase</keyword>
<dbReference type="SMART" id="SM00475">
    <property type="entry name" value="53EXOc"/>
    <property type="match status" value="1"/>
</dbReference>
<dbReference type="GO" id="GO:0003677">
    <property type="term" value="F:DNA binding"/>
    <property type="evidence" value="ECO:0007669"/>
    <property type="project" value="InterPro"/>
</dbReference>
<dbReference type="GO" id="GO:0033567">
    <property type="term" value="P:DNA replication, Okazaki fragment processing"/>
    <property type="evidence" value="ECO:0007669"/>
    <property type="project" value="InterPro"/>
</dbReference>
<evidence type="ECO:0000259" key="3">
    <source>
        <dbReference type="SMART" id="SM00475"/>
    </source>
</evidence>
<name>A0A6C0B0K9_9ZZZZ</name>
<dbReference type="InterPro" id="IPR036279">
    <property type="entry name" value="5-3_exonuclease_C_sf"/>
</dbReference>
<dbReference type="PANTHER" id="PTHR42646">
    <property type="entry name" value="FLAP ENDONUCLEASE XNI"/>
    <property type="match status" value="1"/>
</dbReference>
<dbReference type="InterPro" id="IPR038969">
    <property type="entry name" value="FEN"/>
</dbReference>
<organism evidence="4">
    <name type="scientific">viral metagenome</name>
    <dbReference type="NCBI Taxonomy" id="1070528"/>
    <lineage>
        <taxon>unclassified sequences</taxon>
        <taxon>metagenomes</taxon>
        <taxon>organismal metagenomes</taxon>
    </lineage>
</organism>
<accession>A0A6C0B0K9</accession>
<dbReference type="AlphaFoldDB" id="A0A6C0B0K9"/>
<dbReference type="Gene3D" id="1.10.150.20">
    <property type="entry name" value="5' to 3' exonuclease, C-terminal subdomain"/>
    <property type="match status" value="1"/>
</dbReference>
<dbReference type="SUPFAM" id="SSF88723">
    <property type="entry name" value="PIN domain-like"/>
    <property type="match status" value="1"/>
</dbReference>
<dbReference type="GO" id="GO:0017108">
    <property type="term" value="F:5'-flap endonuclease activity"/>
    <property type="evidence" value="ECO:0007669"/>
    <property type="project" value="InterPro"/>
</dbReference>
<reference evidence="4" key="1">
    <citation type="journal article" date="2020" name="Nature">
        <title>Giant virus diversity and host interactions through global metagenomics.</title>
        <authorList>
            <person name="Schulz F."/>
            <person name="Roux S."/>
            <person name="Paez-Espino D."/>
            <person name="Jungbluth S."/>
            <person name="Walsh D.A."/>
            <person name="Denef V.J."/>
            <person name="McMahon K.D."/>
            <person name="Konstantinidis K.T."/>
            <person name="Eloe-Fadrosh E.A."/>
            <person name="Kyrpides N.C."/>
            <person name="Woyke T."/>
        </authorList>
    </citation>
    <scope>NUCLEOTIDE SEQUENCE</scope>
    <source>
        <strain evidence="4">GVMAG-M-3300009182-78</strain>
    </source>
</reference>
<proteinExistence type="predicted"/>
<sequence>MIVNKVTITMQSFTETIQSENPESILFIDGSYFCFHRYHSILRWWRSAYPETILEDPFKNEMFVQKFKKTFIETVSKLTKQLQLKNHKPFMIVGKDCKRENIWRNSLYPSYKGTRVKDDDFMGGPFFKMVYDEGLFQLGGVRAILKHPQLEADDCIALSVMHILKAIPDTKINIITSDKDYLQLAGPRVNIFNLAYKNITENTLGGSAAADLFCKIVMGDTSDNISSVLRKCGPKTALKCYQDREYFKERMKAENAYDKYELNQNIIDFTRIPSNLVDEFMQDYACINA</sequence>
<dbReference type="GO" id="GO:0008409">
    <property type="term" value="F:5'-3' exonuclease activity"/>
    <property type="evidence" value="ECO:0007669"/>
    <property type="project" value="InterPro"/>
</dbReference>
<feature type="domain" description="5'-3' exonuclease" evidence="3">
    <location>
        <begin position="21"/>
        <end position="272"/>
    </location>
</feature>
<dbReference type="EMBL" id="MN739042">
    <property type="protein sequence ID" value="QHS85301.1"/>
    <property type="molecule type" value="Genomic_DNA"/>
</dbReference>
<dbReference type="InterPro" id="IPR020046">
    <property type="entry name" value="5-3_exonucl_a-hlix_arch_N"/>
</dbReference>
<dbReference type="InterPro" id="IPR002421">
    <property type="entry name" value="5-3_exonuclease"/>
</dbReference>
<dbReference type="InterPro" id="IPR029060">
    <property type="entry name" value="PIN-like_dom_sf"/>
</dbReference>
<dbReference type="SUPFAM" id="SSF47807">
    <property type="entry name" value="5' to 3' exonuclease, C-terminal subdomain"/>
    <property type="match status" value="1"/>
</dbReference>
<dbReference type="Pfam" id="PF02739">
    <property type="entry name" value="5_3_exonuc_N"/>
    <property type="match status" value="1"/>
</dbReference>
<evidence type="ECO:0000256" key="2">
    <source>
        <dbReference type="ARBA" id="ARBA00022801"/>
    </source>
</evidence>